<reference evidence="2" key="1">
    <citation type="journal article" date="2022" name="Int. J. Mol. Sci.">
        <title>Draft Genome of Tanacetum Coccineum: Genomic Comparison of Closely Related Tanacetum-Family Plants.</title>
        <authorList>
            <person name="Yamashiro T."/>
            <person name="Shiraishi A."/>
            <person name="Nakayama K."/>
            <person name="Satake H."/>
        </authorList>
    </citation>
    <scope>NUCLEOTIDE SEQUENCE</scope>
</reference>
<dbReference type="Pfam" id="PF22936">
    <property type="entry name" value="Pol_BBD"/>
    <property type="match status" value="1"/>
</dbReference>
<keyword evidence="3" id="KW-1185">Reference proteome</keyword>
<dbReference type="InterPro" id="IPR054722">
    <property type="entry name" value="PolX-like_BBD"/>
</dbReference>
<evidence type="ECO:0000313" key="2">
    <source>
        <dbReference type="EMBL" id="GJU04515.1"/>
    </source>
</evidence>
<accession>A0ABQ5IWC1</accession>
<dbReference type="EMBL" id="BQNB010021256">
    <property type="protein sequence ID" value="GJU04515.1"/>
    <property type="molecule type" value="Genomic_DNA"/>
</dbReference>
<protein>
    <recommendedName>
        <fullName evidence="1">Retrovirus-related Pol polyprotein from transposon TNT 1-94-like beta-barrel domain-containing protein</fullName>
    </recommendedName>
</protein>
<evidence type="ECO:0000259" key="1">
    <source>
        <dbReference type="Pfam" id="PF22936"/>
    </source>
</evidence>
<sequence length="70" mass="7674">MGSSRTECSKPLASKDNEVNIAAGDSDDALVQAMTPWTLKDVMYIPGLKGMLISVRQLDEEGYHIGFKDQ</sequence>
<dbReference type="Proteomes" id="UP001151760">
    <property type="component" value="Unassembled WGS sequence"/>
</dbReference>
<proteinExistence type="predicted"/>
<reference evidence="2" key="2">
    <citation type="submission" date="2022-01" db="EMBL/GenBank/DDBJ databases">
        <authorList>
            <person name="Yamashiro T."/>
            <person name="Shiraishi A."/>
            <person name="Satake H."/>
            <person name="Nakayama K."/>
        </authorList>
    </citation>
    <scope>NUCLEOTIDE SEQUENCE</scope>
</reference>
<name>A0ABQ5IWC1_9ASTR</name>
<organism evidence="2 3">
    <name type="scientific">Tanacetum coccineum</name>
    <dbReference type="NCBI Taxonomy" id="301880"/>
    <lineage>
        <taxon>Eukaryota</taxon>
        <taxon>Viridiplantae</taxon>
        <taxon>Streptophyta</taxon>
        <taxon>Embryophyta</taxon>
        <taxon>Tracheophyta</taxon>
        <taxon>Spermatophyta</taxon>
        <taxon>Magnoliopsida</taxon>
        <taxon>eudicotyledons</taxon>
        <taxon>Gunneridae</taxon>
        <taxon>Pentapetalae</taxon>
        <taxon>asterids</taxon>
        <taxon>campanulids</taxon>
        <taxon>Asterales</taxon>
        <taxon>Asteraceae</taxon>
        <taxon>Asteroideae</taxon>
        <taxon>Anthemideae</taxon>
        <taxon>Anthemidinae</taxon>
        <taxon>Tanacetum</taxon>
    </lineage>
</organism>
<evidence type="ECO:0000313" key="3">
    <source>
        <dbReference type="Proteomes" id="UP001151760"/>
    </source>
</evidence>
<comment type="caution">
    <text evidence="2">The sequence shown here is derived from an EMBL/GenBank/DDBJ whole genome shotgun (WGS) entry which is preliminary data.</text>
</comment>
<gene>
    <name evidence="2" type="ORF">Tco_1120945</name>
</gene>
<feature type="domain" description="Retrovirus-related Pol polyprotein from transposon TNT 1-94-like beta-barrel" evidence="1">
    <location>
        <begin position="35"/>
        <end position="63"/>
    </location>
</feature>